<accession>A0A9X4GYG0</accession>
<proteinExistence type="inferred from homology"/>
<dbReference type="InterPro" id="IPR022637">
    <property type="entry name" value="DNA_polIII_beta_cen"/>
</dbReference>
<keyword evidence="7 10" id="KW-0235">DNA replication</keyword>
<gene>
    <name evidence="14" type="primary">dnaN</name>
    <name evidence="14" type="ORF">L7E55_05135</name>
</gene>
<dbReference type="GO" id="GO:0003677">
    <property type="term" value="F:DNA binding"/>
    <property type="evidence" value="ECO:0007669"/>
    <property type="project" value="UniProtKB-UniRule"/>
</dbReference>
<dbReference type="Gene3D" id="3.70.10.10">
    <property type="match status" value="1"/>
</dbReference>
<comment type="function">
    <text evidence="10">Confers DNA tethering and processivity to DNA polymerases and other proteins. Acts as a clamp, forming a ring around DNA (a reaction catalyzed by the clamp-loading complex) which diffuses in an ATP-independent manner freely and bidirectionally along dsDNA. Initially characterized for its ability to contact the catalytic subunit of DNA polymerase III (Pol III), a complex, multichain enzyme responsible for most of the replicative synthesis in bacteria; Pol III exhibits 3'-5' exonuclease proofreading activity. The beta chain is required for initiation of replication as well as for processivity of DNA replication.</text>
</comment>
<name>A0A9X4GYG0_9FIRM</name>
<dbReference type="GO" id="GO:0009360">
    <property type="term" value="C:DNA polymerase III complex"/>
    <property type="evidence" value="ECO:0007669"/>
    <property type="project" value="InterPro"/>
</dbReference>
<dbReference type="NCBIfam" id="TIGR00663">
    <property type="entry name" value="dnan"/>
    <property type="match status" value="1"/>
</dbReference>
<dbReference type="GO" id="GO:0008408">
    <property type="term" value="F:3'-5' exonuclease activity"/>
    <property type="evidence" value="ECO:0007669"/>
    <property type="project" value="InterPro"/>
</dbReference>
<dbReference type="PANTHER" id="PTHR30478">
    <property type="entry name" value="DNA POLYMERASE III SUBUNIT BETA"/>
    <property type="match status" value="1"/>
</dbReference>
<protein>
    <recommendedName>
        <fullName evidence="3 10">Beta sliding clamp</fullName>
    </recommendedName>
</protein>
<dbReference type="PANTHER" id="PTHR30478:SF0">
    <property type="entry name" value="BETA SLIDING CLAMP"/>
    <property type="match status" value="1"/>
</dbReference>
<dbReference type="InterPro" id="IPR046938">
    <property type="entry name" value="DNA_clamp_sf"/>
</dbReference>
<evidence type="ECO:0000313" key="14">
    <source>
        <dbReference type="EMBL" id="MDF9407747.1"/>
    </source>
</evidence>
<dbReference type="Proteomes" id="UP001154312">
    <property type="component" value="Unassembled WGS sequence"/>
</dbReference>
<dbReference type="SMART" id="SM00480">
    <property type="entry name" value="POL3Bc"/>
    <property type="match status" value="1"/>
</dbReference>
<dbReference type="GO" id="GO:0003887">
    <property type="term" value="F:DNA-directed DNA polymerase activity"/>
    <property type="evidence" value="ECO:0007669"/>
    <property type="project" value="UniProtKB-UniRule"/>
</dbReference>
<comment type="similarity">
    <text evidence="2 10">Belongs to the beta sliding clamp family.</text>
</comment>
<comment type="caution">
    <text evidence="14">The sequence shown here is derived from an EMBL/GenBank/DDBJ whole genome shotgun (WGS) entry which is preliminary data.</text>
</comment>
<evidence type="ECO:0000259" key="12">
    <source>
        <dbReference type="Pfam" id="PF02767"/>
    </source>
</evidence>
<feature type="domain" description="DNA polymerase III beta sliding clamp C-terminal" evidence="13">
    <location>
        <begin position="246"/>
        <end position="365"/>
    </location>
</feature>
<feature type="domain" description="DNA polymerase III beta sliding clamp N-terminal" evidence="11">
    <location>
        <begin position="1"/>
        <end position="119"/>
    </location>
</feature>
<keyword evidence="6 10" id="KW-0548">Nucleotidyltransferase</keyword>
<evidence type="ECO:0000256" key="9">
    <source>
        <dbReference type="ARBA" id="ARBA00023125"/>
    </source>
</evidence>
<keyword evidence="8 10" id="KW-0239">DNA-directed DNA polymerase</keyword>
<dbReference type="SUPFAM" id="SSF55979">
    <property type="entry name" value="DNA clamp"/>
    <property type="match status" value="3"/>
</dbReference>
<dbReference type="AlphaFoldDB" id="A0A9X4GYG0"/>
<dbReference type="Gene3D" id="3.10.150.10">
    <property type="entry name" value="DNA Polymerase III, subunit A, domain 2"/>
    <property type="match status" value="1"/>
</dbReference>
<evidence type="ECO:0000256" key="7">
    <source>
        <dbReference type="ARBA" id="ARBA00022705"/>
    </source>
</evidence>
<evidence type="ECO:0000313" key="15">
    <source>
        <dbReference type="Proteomes" id="UP001154312"/>
    </source>
</evidence>
<evidence type="ECO:0000256" key="3">
    <source>
        <dbReference type="ARBA" id="ARBA00021035"/>
    </source>
</evidence>
<dbReference type="Pfam" id="PF00712">
    <property type="entry name" value="DNA_pol3_beta"/>
    <property type="match status" value="1"/>
</dbReference>
<dbReference type="GO" id="GO:0005737">
    <property type="term" value="C:cytoplasm"/>
    <property type="evidence" value="ECO:0007669"/>
    <property type="project" value="UniProtKB-SubCell"/>
</dbReference>
<evidence type="ECO:0000256" key="6">
    <source>
        <dbReference type="ARBA" id="ARBA00022695"/>
    </source>
</evidence>
<evidence type="ECO:0000259" key="11">
    <source>
        <dbReference type="Pfam" id="PF00712"/>
    </source>
</evidence>
<dbReference type="RefSeq" id="WP_277442988.1">
    <property type="nucleotide sequence ID" value="NZ_JAKOAV010000006.1"/>
</dbReference>
<keyword evidence="5 10" id="KW-0808">Transferase</keyword>
<feature type="domain" description="DNA polymerase III beta sliding clamp central" evidence="12">
    <location>
        <begin position="130"/>
        <end position="243"/>
    </location>
</feature>
<dbReference type="InterPro" id="IPR001001">
    <property type="entry name" value="DNA_polIII_beta"/>
</dbReference>
<evidence type="ECO:0000256" key="2">
    <source>
        <dbReference type="ARBA" id="ARBA00010752"/>
    </source>
</evidence>
<dbReference type="InterPro" id="IPR022635">
    <property type="entry name" value="DNA_polIII_beta_C"/>
</dbReference>
<dbReference type="EMBL" id="JAKOAV010000006">
    <property type="protein sequence ID" value="MDF9407747.1"/>
    <property type="molecule type" value="Genomic_DNA"/>
</dbReference>
<evidence type="ECO:0000256" key="1">
    <source>
        <dbReference type="ARBA" id="ARBA00004496"/>
    </source>
</evidence>
<evidence type="ECO:0000256" key="5">
    <source>
        <dbReference type="ARBA" id="ARBA00022679"/>
    </source>
</evidence>
<organism evidence="14 15">
    <name type="scientific">Pelotomaculum isophthalicicum JI</name>
    <dbReference type="NCBI Taxonomy" id="947010"/>
    <lineage>
        <taxon>Bacteria</taxon>
        <taxon>Bacillati</taxon>
        <taxon>Bacillota</taxon>
        <taxon>Clostridia</taxon>
        <taxon>Eubacteriales</taxon>
        <taxon>Desulfotomaculaceae</taxon>
        <taxon>Pelotomaculum</taxon>
    </lineage>
</organism>
<evidence type="ECO:0000256" key="10">
    <source>
        <dbReference type="PIRNR" id="PIRNR000804"/>
    </source>
</evidence>
<dbReference type="InterPro" id="IPR022634">
    <property type="entry name" value="DNA_polIII_beta_N"/>
</dbReference>
<evidence type="ECO:0000259" key="13">
    <source>
        <dbReference type="Pfam" id="PF02768"/>
    </source>
</evidence>
<keyword evidence="9" id="KW-0238">DNA-binding</keyword>
<comment type="subcellular location">
    <subcellularLocation>
        <location evidence="1 10">Cytoplasm</location>
    </subcellularLocation>
</comment>
<keyword evidence="4 10" id="KW-0963">Cytoplasm</keyword>
<reference evidence="14" key="1">
    <citation type="submission" date="2022-02" db="EMBL/GenBank/DDBJ databases">
        <authorList>
            <person name="Leng L."/>
        </authorList>
    </citation>
    <scope>NUCLEOTIDE SEQUENCE</scope>
    <source>
        <strain evidence="14">JI</strain>
    </source>
</reference>
<sequence length="369" mass="41020">MRLISSKEDLLFAVQTAQRAVSLKSPLPILSGIKFETQDDLLITTATDLEVGIKCSVKASVFEQGSAVLPAKYISELIRRLPDIPILFNSDPATGSMTIKYGESETNINGFPVEEFPDVSLPSCDNNFDIKENIFRDAIRQIIFAVGTDENRPVFTGVMLEVKNGQMQMVATDTHRLAWRKVDLDNYNSSDITVIVPGKTLNELSRIIGRPEQSVQVKITENQVLFSSENLSFISRLINGKFPHYRQVIPKELVAKVRLKTRELSEATERAALLATEGSSAIKLDIQDNILVISANAVAGRVYEEIPAYYEGEPMQVAFNAYYLSELLKAIGNEEIDIEFAGPLSPGIFRPVGDEGYFSLLLPVRIKEE</sequence>
<keyword evidence="15" id="KW-1185">Reference proteome</keyword>
<evidence type="ECO:0000256" key="8">
    <source>
        <dbReference type="ARBA" id="ARBA00022932"/>
    </source>
</evidence>
<dbReference type="Pfam" id="PF02767">
    <property type="entry name" value="DNA_pol3_beta_2"/>
    <property type="match status" value="1"/>
</dbReference>
<dbReference type="PIRSF" id="PIRSF000804">
    <property type="entry name" value="DNA_pol_III_b"/>
    <property type="match status" value="1"/>
</dbReference>
<dbReference type="GO" id="GO:0006271">
    <property type="term" value="P:DNA strand elongation involved in DNA replication"/>
    <property type="evidence" value="ECO:0007669"/>
    <property type="project" value="TreeGrafter"/>
</dbReference>
<evidence type="ECO:0000256" key="4">
    <source>
        <dbReference type="ARBA" id="ARBA00022490"/>
    </source>
</evidence>
<dbReference type="CDD" id="cd00140">
    <property type="entry name" value="beta_clamp"/>
    <property type="match status" value="1"/>
</dbReference>
<comment type="subunit">
    <text evidence="10">Forms a ring-shaped head-to-tail homodimer around DNA.</text>
</comment>
<dbReference type="Pfam" id="PF02768">
    <property type="entry name" value="DNA_pol3_beta_3"/>
    <property type="match status" value="1"/>
</dbReference>